<name>A0A645GQ82_9ZZZZ</name>
<dbReference type="EMBL" id="VSSQ01079565">
    <property type="protein sequence ID" value="MPN29047.1"/>
    <property type="molecule type" value="Genomic_DNA"/>
</dbReference>
<organism evidence="1">
    <name type="scientific">bioreactor metagenome</name>
    <dbReference type="NCBI Taxonomy" id="1076179"/>
    <lineage>
        <taxon>unclassified sequences</taxon>
        <taxon>metagenomes</taxon>
        <taxon>ecological metagenomes</taxon>
    </lineage>
</organism>
<evidence type="ECO:0000313" key="1">
    <source>
        <dbReference type="EMBL" id="MPN29047.1"/>
    </source>
</evidence>
<sequence>MVVFHPTYSRFSAGFYKKVSADLTRDWPDVLCCNWSGDLGSSGLDPASDFYDPGHLNQRGAARFSAWLGGFLSGQLSLAPRVQSPDNAAAWQAAASHWTP</sequence>
<reference evidence="1" key="1">
    <citation type="submission" date="2019-08" db="EMBL/GenBank/DDBJ databases">
        <authorList>
            <person name="Kucharzyk K."/>
            <person name="Murdoch R.W."/>
            <person name="Higgins S."/>
            <person name="Loffler F."/>
        </authorList>
    </citation>
    <scope>NUCLEOTIDE SEQUENCE</scope>
</reference>
<evidence type="ECO:0008006" key="2">
    <source>
        <dbReference type="Google" id="ProtNLM"/>
    </source>
</evidence>
<protein>
    <recommendedName>
        <fullName evidence="2">SGNH domain-containing protein</fullName>
    </recommendedName>
</protein>
<gene>
    <name evidence="1" type="ORF">SDC9_176495</name>
</gene>
<comment type="caution">
    <text evidence="1">The sequence shown here is derived from an EMBL/GenBank/DDBJ whole genome shotgun (WGS) entry which is preliminary data.</text>
</comment>
<accession>A0A645GQ82</accession>
<dbReference type="AlphaFoldDB" id="A0A645GQ82"/>
<proteinExistence type="predicted"/>